<dbReference type="Proteomes" id="UP001204068">
    <property type="component" value="Unassembled WGS sequence"/>
</dbReference>
<gene>
    <name evidence="2" type="ORF">NQ032_05300</name>
</gene>
<dbReference type="AlphaFoldDB" id="A0AAW5LIW6"/>
<dbReference type="EMBL" id="JANILD010000002">
    <property type="protein sequence ID" value="MCQ9303037.1"/>
    <property type="molecule type" value="Genomic_DNA"/>
</dbReference>
<feature type="transmembrane region" description="Helical" evidence="1">
    <location>
        <begin position="56"/>
        <end position="73"/>
    </location>
</feature>
<keyword evidence="1" id="KW-0812">Transmembrane</keyword>
<organism evidence="2 3">
    <name type="scientific">Mammaliicoccus sciuri</name>
    <name type="common">Staphylococcus sciuri</name>
    <dbReference type="NCBI Taxonomy" id="1296"/>
    <lineage>
        <taxon>Bacteria</taxon>
        <taxon>Bacillati</taxon>
        <taxon>Bacillota</taxon>
        <taxon>Bacilli</taxon>
        <taxon>Bacillales</taxon>
        <taxon>Staphylococcaceae</taxon>
        <taxon>Mammaliicoccus</taxon>
    </lineage>
</organism>
<sequence>MNHFLGINWKVRASNPHFWFKIFLSIAVPIGTYFGVTGKDITSWGVLFNLVAQALSNPYVIAMVVVSVYNSIIDDTTKGIKDSEQAQRYTKPRKSAE</sequence>
<feature type="transmembrane region" description="Helical" evidence="1">
    <location>
        <begin position="18"/>
        <end position="36"/>
    </location>
</feature>
<keyword evidence="1" id="KW-1133">Transmembrane helix</keyword>
<evidence type="ECO:0000313" key="3">
    <source>
        <dbReference type="Proteomes" id="UP001204068"/>
    </source>
</evidence>
<accession>A0AAW5LIW6</accession>
<proteinExistence type="predicted"/>
<reference evidence="2" key="1">
    <citation type="submission" date="2022-07" db="EMBL/GenBank/DDBJ databases">
        <title>Bacterial species isolated from the porcine tonsil microbiota.</title>
        <authorList>
            <person name="Oliveira I.M.F."/>
        </authorList>
    </citation>
    <scope>NUCLEOTIDE SEQUENCE</scope>
    <source>
        <strain evidence="2">8QC2O2</strain>
    </source>
</reference>
<evidence type="ECO:0000313" key="2">
    <source>
        <dbReference type="EMBL" id="MCQ9303037.1"/>
    </source>
</evidence>
<keyword evidence="1" id="KW-0472">Membrane</keyword>
<evidence type="ECO:0000256" key="1">
    <source>
        <dbReference type="SAM" id="Phobius"/>
    </source>
</evidence>
<dbReference type="InterPro" id="IPR006485">
    <property type="entry name" value="Phage-like_holin"/>
</dbReference>
<dbReference type="Pfam" id="PF04531">
    <property type="entry name" value="Phage_holin_1"/>
    <property type="match status" value="1"/>
</dbReference>
<comment type="caution">
    <text evidence="2">The sequence shown here is derived from an EMBL/GenBank/DDBJ whole genome shotgun (WGS) entry which is preliminary data.</text>
</comment>
<protein>
    <submittedName>
        <fullName evidence="2">Phage holin</fullName>
    </submittedName>
</protein>
<dbReference type="RefSeq" id="WP_257099462.1">
    <property type="nucleotide sequence ID" value="NZ_JANILD010000002.1"/>
</dbReference>
<dbReference type="NCBIfam" id="TIGR01598">
    <property type="entry name" value="holin_phiLC3"/>
    <property type="match status" value="1"/>
</dbReference>
<name>A0AAW5LIW6_MAMSC</name>